<protein>
    <submittedName>
        <fullName evidence="2">Uncharacterized protein</fullName>
    </submittedName>
</protein>
<organism evidence="2">
    <name type="scientific">Siphoviridae sp. ctHip2</name>
    <dbReference type="NCBI Taxonomy" id="2827830"/>
    <lineage>
        <taxon>Viruses</taxon>
        <taxon>Duplodnaviria</taxon>
        <taxon>Heunggongvirae</taxon>
        <taxon>Uroviricota</taxon>
        <taxon>Caudoviricetes</taxon>
    </lineage>
</organism>
<proteinExistence type="predicted"/>
<keyword evidence="1" id="KW-1133">Transmembrane helix</keyword>
<feature type="transmembrane region" description="Helical" evidence="1">
    <location>
        <begin position="198"/>
        <end position="220"/>
    </location>
</feature>
<feature type="transmembrane region" description="Helical" evidence="1">
    <location>
        <begin position="173"/>
        <end position="192"/>
    </location>
</feature>
<evidence type="ECO:0000313" key="2">
    <source>
        <dbReference type="EMBL" id="DAF42934.1"/>
    </source>
</evidence>
<sequence>MEINTKTELLREIEAFTKALYEYRNIGPLIISEKEYNPYYVENGYLKRADYSGVILDENAFLAFYAVFFDSIKLDSNAGKVSDSDYFNTLYFKYKAKYEKESSNLDPFMQIVRSNQEDKNKSVEDEEAYSAVEGFLDLVLRRKIRKNIKSKTSKDKSLAQIVKKEDDNKDYRTISFVVSSLLSFSTVVLWTFTGFNPMTVAFIIVIVLCLSSYTISCFTVNKLSKSEKEELKQLPKDFKKYILGDYTTFNEEFFSYQISSYIDSFFKDSVVYHYVKEKYTKIESGNSITNE</sequence>
<accession>A0A8S5RVX8</accession>
<keyword evidence="1" id="KW-0812">Transmembrane</keyword>
<dbReference type="EMBL" id="BK032497">
    <property type="protein sequence ID" value="DAF42934.1"/>
    <property type="molecule type" value="Genomic_DNA"/>
</dbReference>
<reference evidence="2" key="1">
    <citation type="journal article" date="2021" name="Proc. Natl. Acad. Sci. U.S.A.">
        <title>A Catalog of Tens of Thousands of Viruses from Human Metagenomes Reveals Hidden Associations with Chronic Diseases.</title>
        <authorList>
            <person name="Tisza M.J."/>
            <person name="Buck C.B."/>
        </authorList>
    </citation>
    <scope>NUCLEOTIDE SEQUENCE</scope>
    <source>
        <strain evidence="2">CtHip2</strain>
    </source>
</reference>
<name>A0A8S5RVX8_9CAUD</name>
<evidence type="ECO:0000256" key="1">
    <source>
        <dbReference type="SAM" id="Phobius"/>
    </source>
</evidence>
<keyword evidence="1" id="KW-0472">Membrane</keyword>